<protein>
    <submittedName>
        <fullName evidence="1">Uncharacterized protein</fullName>
    </submittedName>
</protein>
<evidence type="ECO:0000313" key="1">
    <source>
        <dbReference type="EMBL" id="THH39059.1"/>
    </source>
</evidence>
<evidence type="ECO:0000313" key="2">
    <source>
        <dbReference type="Proteomes" id="UP000306602"/>
    </source>
</evidence>
<reference evidence="1 2" key="1">
    <citation type="submission" date="2019-04" db="EMBL/GenBank/DDBJ databases">
        <title>Shimia ponticola sp. nov., isolated from seawater.</title>
        <authorList>
            <person name="Kim Y.-O."/>
            <person name="Yoon J.-H."/>
        </authorList>
    </citation>
    <scope>NUCLEOTIDE SEQUENCE [LARGE SCALE GENOMIC DNA]</scope>
    <source>
        <strain evidence="1 2">MYP11</strain>
    </source>
</reference>
<dbReference type="EMBL" id="SRKY01000001">
    <property type="protein sequence ID" value="THH39059.1"/>
    <property type="molecule type" value="Genomic_DNA"/>
</dbReference>
<dbReference type="RefSeq" id="WP_136461977.1">
    <property type="nucleotide sequence ID" value="NZ_SRKY01000001.1"/>
</dbReference>
<dbReference type="Proteomes" id="UP000306602">
    <property type="component" value="Unassembled WGS sequence"/>
</dbReference>
<gene>
    <name evidence="1" type="ORF">E4Z66_05740</name>
</gene>
<organism evidence="1 2">
    <name type="scientific">Aliishimia ponticola</name>
    <dbReference type="NCBI Taxonomy" id="2499833"/>
    <lineage>
        <taxon>Bacteria</taxon>
        <taxon>Pseudomonadati</taxon>
        <taxon>Pseudomonadota</taxon>
        <taxon>Alphaproteobacteria</taxon>
        <taxon>Rhodobacterales</taxon>
        <taxon>Paracoccaceae</taxon>
        <taxon>Aliishimia</taxon>
    </lineage>
</organism>
<proteinExistence type="predicted"/>
<accession>A0A4S4NHC7</accession>
<comment type="caution">
    <text evidence="1">The sequence shown here is derived from an EMBL/GenBank/DDBJ whole genome shotgun (WGS) entry which is preliminary data.</text>
</comment>
<dbReference type="AlphaFoldDB" id="A0A4S4NHC7"/>
<keyword evidence="2" id="KW-1185">Reference proteome</keyword>
<dbReference type="OrthoDB" id="7877008at2"/>
<sequence length="420" mass="46448">MEIEGVRDKNSLRSYLGIEDEAVRIPTARRVAYLSAMRVAPIALRHFSSRSHLNNSELTVLPFFATLSYSAVVSSYPTPKIKLSSIRTAVKVSRDYANSITNASDMVRAASVATAGAAATAGRTAAATVAIAFASGLIPKFWAIVQSDLKALKRNPTGPMQRVWSDDMFGEIEEAWNEARATLEADPKTNWTFWITWYERALEGKNLYPEELALILDQFTEDDWLGDPAKVNPAFDPILELYRQDEAGGGGDVDPFPQRKPANIKAIRSQVVALKDYVDGEFEFLKGYNGELSADEEQREPILEVLAALREIIDDILRVFEEEEASTALVVVDEKVPAVTEQAEKLEQLETIPNISAHIIAMTATVKYMTDNGWSQKSAEAAALAQHSKGFVAKAKEFLQTKFKKSPPSLTRFSPKDSPK</sequence>
<name>A0A4S4NHC7_9RHOB</name>